<dbReference type="Gene3D" id="3.50.50.60">
    <property type="entry name" value="FAD/NAD(P)-binding domain"/>
    <property type="match status" value="1"/>
</dbReference>
<proteinExistence type="predicted"/>
<dbReference type="InterPro" id="IPR051704">
    <property type="entry name" value="FAD_aromatic-hydroxylase"/>
</dbReference>
<gene>
    <name evidence="5" type="ORF">ISF_07205</name>
</gene>
<dbReference type="Proteomes" id="UP000076744">
    <property type="component" value="Unassembled WGS sequence"/>
</dbReference>
<dbReference type="RefSeq" id="XP_018702086.1">
    <property type="nucleotide sequence ID" value="XM_018850808.1"/>
</dbReference>
<feature type="compositionally biased region" description="Low complexity" evidence="4">
    <location>
        <begin position="720"/>
        <end position="730"/>
    </location>
</feature>
<evidence type="ECO:0008006" key="7">
    <source>
        <dbReference type="Google" id="ProtNLM"/>
    </source>
</evidence>
<feature type="compositionally biased region" description="Low complexity" evidence="4">
    <location>
        <begin position="768"/>
        <end position="782"/>
    </location>
</feature>
<evidence type="ECO:0000256" key="2">
    <source>
        <dbReference type="ARBA" id="ARBA00022946"/>
    </source>
</evidence>
<accession>A0A167Q4N4</accession>
<dbReference type="OrthoDB" id="185373at2759"/>
<dbReference type="GO" id="GO:0005739">
    <property type="term" value="C:mitochondrion"/>
    <property type="evidence" value="ECO:0007669"/>
    <property type="project" value="UniProtKB-SubCell"/>
</dbReference>
<comment type="subcellular location">
    <subcellularLocation>
        <location evidence="1">Mitochondrion</location>
    </subcellularLocation>
</comment>
<keyword evidence="6" id="KW-1185">Reference proteome</keyword>
<feature type="region of interest" description="Disordered" evidence="4">
    <location>
        <begin position="768"/>
        <end position="788"/>
    </location>
</feature>
<dbReference type="GeneID" id="30023497"/>
<dbReference type="InterPro" id="IPR036188">
    <property type="entry name" value="FAD/NAD-bd_sf"/>
</dbReference>
<keyword evidence="3" id="KW-0496">Mitochondrion</keyword>
<feature type="region of interest" description="Disordered" evidence="4">
    <location>
        <begin position="878"/>
        <end position="898"/>
    </location>
</feature>
<dbReference type="InterPro" id="IPR024319">
    <property type="entry name" value="ATPase_expression_mit"/>
</dbReference>
<evidence type="ECO:0000256" key="3">
    <source>
        <dbReference type="ARBA" id="ARBA00023128"/>
    </source>
</evidence>
<evidence type="ECO:0000256" key="1">
    <source>
        <dbReference type="ARBA" id="ARBA00004173"/>
    </source>
</evidence>
<dbReference type="EMBL" id="AZHB01000020">
    <property type="protein sequence ID" value="OAA57284.1"/>
    <property type="molecule type" value="Genomic_DNA"/>
</dbReference>
<evidence type="ECO:0000313" key="5">
    <source>
        <dbReference type="EMBL" id="OAA57284.1"/>
    </source>
</evidence>
<feature type="region of interest" description="Disordered" evidence="4">
    <location>
        <begin position="708"/>
        <end position="737"/>
    </location>
</feature>
<reference evidence="5 6" key="1">
    <citation type="journal article" date="2016" name="Genome Biol. Evol.">
        <title>Divergent and convergent evolution of fungal pathogenicity.</title>
        <authorList>
            <person name="Shang Y."/>
            <person name="Xiao G."/>
            <person name="Zheng P."/>
            <person name="Cen K."/>
            <person name="Zhan S."/>
            <person name="Wang C."/>
        </authorList>
    </citation>
    <scope>NUCLEOTIDE SEQUENCE [LARGE SCALE GENOMIC DNA]</scope>
    <source>
        <strain evidence="5 6">ARSEF 2679</strain>
    </source>
</reference>
<evidence type="ECO:0000313" key="6">
    <source>
        <dbReference type="Proteomes" id="UP000076744"/>
    </source>
</evidence>
<dbReference type="Pfam" id="PF12921">
    <property type="entry name" value="ATP13"/>
    <property type="match status" value="1"/>
</dbReference>
<name>A0A167Q4N4_CORFA</name>
<organism evidence="5 6">
    <name type="scientific">Cordyceps fumosorosea (strain ARSEF 2679)</name>
    <name type="common">Isaria fumosorosea</name>
    <dbReference type="NCBI Taxonomy" id="1081104"/>
    <lineage>
        <taxon>Eukaryota</taxon>
        <taxon>Fungi</taxon>
        <taxon>Dikarya</taxon>
        <taxon>Ascomycota</taxon>
        <taxon>Pezizomycotina</taxon>
        <taxon>Sordariomycetes</taxon>
        <taxon>Hypocreomycetidae</taxon>
        <taxon>Hypocreales</taxon>
        <taxon>Cordycipitaceae</taxon>
        <taxon>Cordyceps</taxon>
    </lineage>
</organism>
<comment type="caution">
    <text evidence="5">The sequence shown here is derived from an EMBL/GenBank/DDBJ whole genome shotgun (WGS) entry which is preliminary data.</text>
</comment>
<feature type="compositionally biased region" description="Basic residues" evidence="4">
    <location>
        <begin position="710"/>
        <end position="719"/>
    </location>
</feature>
<evidence type="ECO:0000256" key="4">
    <source>
        <dbReference type="SAM" id="MobiDB-lite"/>
    </source>
</evidence>
<protein>
    <recommendedName>
        <fullName evidence="7">ATPase expression protein 2, mitochondrial</fullName>
    </recommendedName>
</protein>
<sequence length="974" mass="109442">MASQSPALARSCIGRCSAFVAKRQLASSTRTVDSSRRRFLATLTEAAAPIVRPHFADVQPPRERTELDKLLRAVQKKDSSQILVAFIQWTDLLAKHDPGAVEELLQLPAPTLSEVLRCLDPFHASDDAAEGIKISAGEAQYTATGQFVDRHGVHGRHRRVLAGLQTLFRIRASLTPLTLADYEVAMRTAGAAIDFHAAREFWSNIAENGLQQWRTTKAWNEFLKAFFMTEPLYYQFDRARVAVTARHLYRSRNPVHGATLEALDRQRFSINSLRREPWNCTPTDTERGMADMDKEIMRDLRKRVQSRGYRAHWTRGLLYGLEMNEELLCTSIKAFSRSASLHAIKELIFNNYYGIVMENDRDPTKTTITGGHDFADSPLRPTAALLEAIAEGFGSMSHIALALQLITFISHRYRIPIPHSVWSSLLNWTYLFASKPFDARRKLGDWTSTTQRPIDVMRIWEAMTSRGDITPTFDDYDIYIKTLLVQRCLVKALAAIDEYAIPHHTKLVGAYEVAVADEVLQADALGLGAAAAPRRATLRRRKAEALMDRAHYRMSIWFKQLFKVVSANRGFREGSVGLELLPNLIRDYAYFLPPVVQYRTAQGTVELEVGGGDESVAERVAWKRRLRTTQAAKRSGFHVRDWQASTEPDFAWPTVPSMTVLETRPVPKRRLEFVAPPPPPGERGQWWKTLEDQMVLWHRWFGARQLPPAGRHRRRRSLSRSRSSNARLSSDLTGRTSTCAAPASRCYAGSAWKTPWAAAWRSCAGGAARSSTSRAGRPAGAAMLRPDDRGERSTVFMTVMNDTDPRLPAAGKRHDNNAEKKALMAEHFVGAGWETDRIVRGMVDVEDFWFDALVQVKMERWSTGRVVLLGDAGDGNDARVDGRVQPGRGAAPTRGKAPERAFAEYEAETRPIADRAQKLAPGMPRMMHPQALWELVLLHGLMFVLQKSGVFTILAMLFKPPADKVSLQDRPSAK</sequence>
<dbReference type="PANTHER" id="PTHR46865">
    <property type="entry name" value="OXIDOREDUCTASE-RELATED"/>
    <property type="match status" value="1"/>
</dbReference>
<dbReference type="PANTHER" id="PTHR46865:SF2">
    <property type="entry name" value="MONOOXYGENASE"/>
    <property type="match status" value="1"/>
</dbReference>
<keyword evidence="2" id="KW-0809">Transit peptide</keyword>
<dbReference type="AlphaFoldDB" id="A0A167Q4N4"/>
<dbReference type="Gene3D" id="3.30.9.10">
    <property type="entry name" value="D-Amino Acid Oxidase, subunit A, domain 2"/>
    <property type="match status" value="1"/>
</dbReference>
<dbReference type="SUPFAM" id="SSF51905">
    <property type="entry name" value="FAD/NAD(P)-binding domain"/>
    <property type="match status" value="1"/>
</dbReference>